<dbReference type="Pfam" id="PF12729">
    <property type="entry name" value="4HB_MCP_1"/>
    <property type="match status" value="1"/>
</dbReference>
<evidence type="ECO:0000256" key="2">
    <source>
        <dbReference type="ARBA" id="ARBA00029447"/>
    </source>
</evidence>
<dbReference type="OrthoDB" id="107771at2"/>
<dbReference type="SUPFAM" id="SSF58104">
    <property type="entry name" value="Methyl-accepting chemotaxis protein (MCP) signaling domain"/>
    <property type="match status" value="1"/>
</dbReference>
<evidence type="ECO:0000256" key="4">
    <source>
        <dbReference type="SAM" id="Phobius"/>
    </source>
</evidence>
<dbReference type="PROSITE" id="PS50885">
    <property type="entry name" value="HAMP"/>
    <property type="match status" value="1"/>
</dbReference>
<feature type="domain" description="HAMP" evidence="6">
    <location>
        <begin position="218"/>
        <end position="272"/>
    </location>
</feature>
<evidence type="ECO:0000259" key="5">
    <source>
        <dbReference type="PROSITE" id="PS50111"/>
    </source>
</evidence>
<feature type="domain" description="Methyl-accepting transducer" evidence="5">
    <location>
        <begin position="291"/>
        <end position="527"/>
    </location>
</feature>
<organism evidence="7 8">
    <name type="scientific">Clostridium magnum DSM 2767</name>
    <dbReference type="NCBI Taxonomy" id="1121326"/>
    <lineage>
        <taxon>Bacteria</taxon>
        <taxon>Bacillati</taxon>
        <taxon>Bacillota</taxon>
        <taxon>Clostridia</taxon>
        <taxon>Eubacteriales</taxon>
        <taxon>Clostridiaceae</taxon>
        <taxon>Clostridium</taxon>
    </lineage>
</organism>
<dbReference type="PANTHER" id="PTHR32089:SF112">
    <property type="entry name" value="LYSOZYME-LIKE PROTEIN-RELATED"/>
    <property type="match status" value="1"/>
</dbReference>
<dbReference type="PANTHER" id="PTHR32089">
    <property type="entry name" value="METHYL-ACCEPTING CHEMOTAXIS PROTEIN MCPB"/>
    <property type="match status" value="1"/>
</dbReference>
<dbReference type="InterPro" id="IPR004089">
    <property type="entry name" value="MCPsignal_dom"/>
</dbReference>
<feature type="transmembrane region" description="Helical" evidence="4">
    <location>
        <begin position="190"/>
        <end position="217"/>
    </location>
</feature>
<keyword evidence="4" id="KW-0472">Membrane</keyword>
<dbReference type="GO" id="GO:0006935">
    <property type="term" value="P:chemotaxis"/>
    <property type="evidence" value="ECO:0007669"/>
    <property type="project" value="InterPro"/>
</dbReference>
<dbReference type="SMART" id="SM00283">
    <property type="entry name" value="MA"/>
    <property type="match status" value="1"/>
</dbReference>
<gene>
    <name evidence="7" type="primary">yoaH_6</name>
    <name evidence="7" type="ORF">CLMAG_49210</name>
</gene>
<evidence type="ECO:0000256" key="1">
    <source>
        <dbReference type="ARBA" id="ARBA00023224"/>
    </source>
</evidence>
<keyword evidence="4" id="KW-0812">Transmembrane</keyword>
<evidence type="ECO:0000313" key="8">
    <source>
        <dbReference type="Proteomes" id="UP000076603"/>
    </source>
</evidence>
<dbReference type="GO" id="GO:0016020">
    <property type="term" value="C:membrane"/>
    <property type="evidence" value="ECO:0007669"/>
    <property type="project" value="InterPro"/>
</dbReference>
<comment type="caution">
    <text evidence="7">The sequence shown here is derived from an EMBL/GenBank/DDBJ whole genome shotgun (WGS) entry which is preliminary data.</text>
</comment>
<comment type="similarity">
    <text evidence="2">Belongs to the methyl-accepting chemotaxis (MCP) protein family.</text>
</comment>
<protein>
    <submittedName>
        <fullName evidence="7">Putative methyl-accepting chemotaxis protein YoaH</fullName>
    </submittedName>
</protein>
<dbReference type="CDD" id="cd11386">
    <property type="entry name" value="MCP_signal"/>
    <property type="match status" value="1"/>
</dbReference>
<dbReference type="Gene3D" id="6.10.340.10">
    <property type="match status" value="1"/>
</dbReference>
<dbReference type="AlphaFoldDB" id="A0A162RHF4"/>
<evidence type="ECO:0000256" key="3">
    <source>
        <dbReference type="PROSITE-ProRule" id="PRU00284"/>
    </source>
</evidence>
<dbReference type="PRINTS" id="PR00260">
    <property type="entry name" value="CHEMTRNSDUCR"/>
</dbReference>
<dbReference type="Gene3D" id="1.10.287.950">
    <property type="entry name" value="Methyl-accepting chemotaxis protein"/>
    <property type="match status" value="1"/>
</dbReference>
<dbReference type="PROSITE" id="PS50111">
    <property type="entry name" value="CHEMOTAXIS_TRANSDUC_2"/>
    <property type="match status" value="1"/>
</dbReference>
<accession>A0A162RHF4</accession>
<dbReference type="Proteomes" id="UP000076603">
    <property type="component" value="Unassembled WGS sequence"/>
</dbReference>
<reference evidence="7 8" key="1">
    <citation type="submission" date="2016-04" db="EMBL/GenBank/DDBJ databases">
        <title>Genome sequence of Clostridium magnum DSM 2767.</title>
        <authorList>
            <person name="Poehlein A."/>
            <person name="Uhlig R."/>
            <person name="Fischer R."/>
            <person name="Bahl H."/>
            <person name="Daniel R."/>
        </authorList>
    </citation>
    <scope>NUCLEOTIDE SEQUENCE [LARGE SCALE GENOMIC DNA]</scope>
    <source>
        <strain evidence="7 8">DSM 2767</strain>
    </source>
</reference>
<keyword evidence="8" id="KW-1185">Reference proteome</keyword>
<dbReference type="CDD" id="cd06225">
    <property type="entry name" value="HAMP"/>
    <property type="match status" value="1"/>
</dbReference>
<dbReference type="Pfam" id="PF00672">
    <property type="entry name" value="HAMP"/>
    <property type="match status" value="1"/>
</dbReference>
<keyword evidence="1 3" id="KW-0807">Transducer</keyword>
<dbReference type="GO" id="GO:0004888">
    <property type="term" value="F:transmembrane signaling receptor activity"/>
    <property type="evidence" value="ECO:0007669"/>
    <property type="project" value="InterPro"/>
</dbReference>
<dbReference type="RefSeq" id="WP_066628339.1">
    <property type="nucleotide sequence ID" value="NZ_FQXL01000029.1"/>
</dbReference>
<feature type="transmembrane region" description="Helical" evidence="4">
    <location>
        <begin position="13"/>
        <end position="32"/>
    </location>
</feature>
<sequence length="577" mass="61870">MDFFKNIKLGKKIGLLSISFLIFLIVIGIAGVRQISKVNSMVIELNDSRLVPIVYISGIKSDIEYIKSKDITLMDAADDASKKTIQDDIASKISSINERLSKYKSNDDFKTLFENYDKFIAANDAFIKSNGVGAVKTLDAGGNDLGAQAGPPTEMLNLDNTKTAVVSSFDEIINKQVTAAKQTYDESKSVYYTTLIGLVSLIAVCAIITLILSIVIIRAVVVPVKKVTQQLKEISENSGDLTKRIGYRSKDEIGELSSSFDLFVDKLHNIIKEVSLSADTISSSSEELTIATKATTQSLDTISSTVEEIASSTSDEAAIAEETSAHLAEAARFTEATSIATKNTTNNSKKAKESAEEGATKISEIVSSITDIASSSQKVSLMINELDLSSKKIGDIIQIITGISEQTNLLALNAAIEAARAGEAGRGFSVVADEIRKLADESNSAAQQISDLIKENQLKSASAVDSVNQVEEKVSHGVTKASEVGQIIKDIIKNTQDIVNQIEEIDKATETHAESAKEMEKAINSMAATSSEIAAGTENISSSIEEQLGTMTEIEKTTENLSEMAKVLSAITSGFKV</sequence>
<name>A0A162RHF4_9CLOT</name>
<dbReference type="EMBL" id="LWAE01000007">
    <property type="protein sequence ID" value="KZL89907.1"/>
    <property type="molecule type" value="Genomic_DNA"/>
</dbReference>
<dbReference type="InterPro" id="IPR004090">
    <property type="entry name" value="Chemotax_Me-accpt_rcpt"/>
</dbReference>
<dbReference type="Pfam" id="PF00015">
    <property type="entry name" value="MCPsignal"/>
    <property type="match status" value="1"/>
</dbReference>
<proteinExistence type="inferred from homology"/>
<dbReference type="PATRIC" id="fig|1121326.3.peg.4983"/>
<dbReference type="InterPro" id="IPR003660">
    <property type="entry name" value="HAMP_dom"/>
</dbReference>
<dbReference type="GO" id="GO:0007165">
    <property type="term" value="P:signal transduction"/>
    <property type="evidence" value="ECO:0007669"/>
    <property type="project" value="UniProtKB-KW"/>
</dbReference>
<evidence type="ECO:0000313" key="7">
    <source>
        <dbReference type="EMBL" id="KZL89907.1"/>
    </source>
</evidence>
<keyword evidence="4" id="KW-1133">Transmembrane helix</keyword>
<dbReference type="InterPro" id="IPR024478">
    <property type="entry name" value="HlyB_4HB_MCP"/>
</dbReference>
<evidence type="ECO:0000259" key="6">
    <source>
        <dbReference type="PROSITE" id="PS50885"/>
    </source>
</evidence>
<dbReference type="STRING" id="1121326.CLMAG_49210"/>
<dbReference type="SMART" id="SM00304">
    <property type="entry name" value="HAMP"/>
    <property type="match status" value="1"/>
</dbReference>